<sequence>MKLYTVDITLLLLGLLALALVAHAAEGLEQQISGEGRCCDERDQKEVEADYYWKCFKVCHPHRDSTTTAEHPCTTTPDHEKPPCTTTEAHRTTTASSGSGQCANGQWQDRNGCCPRKIAHTFFYPDGHGCYPIATEAGVKYADGQGVLPDRLGEYLKAGEPCPEDRKCKKECDRV</sequence>
<feature type="chain" id="PRO_5003989667" evidence="2">
    <location>
        <begin position="25"/>
        <end position="175"/>
    </location>
</feature>
<dbReference type="EMBL" id="KB008157">
    <property type="protein sequence ID" value="ELR11102.1"/>
    <property type="molecule type" value="Genomic_DNA"/>
</dbReference>
<proteinExistence type="predicted"/>
<dbReference type="VEuPathDB" id="AmoebaDB:ACA1_351300"/>
<protein>
    <submittedName>
        <fullName evidence="3">Uncharacterized protein</fullName>
    </submittedName>
</protein>
<feature type="compositionally biased region" description="Polar residues" evidence="1">
    <location>
        <begin position="95"/>
        <end position="105"/>
    </location>
</feature>
<evidence type="ECO:0000256" key="2">
    <source>
        <dbReference type="SAM" id="SignalP"/>
    </source>
</evidence>
<dbReference type="KEGG" id="acan:ACA1_351300"/>
<evidence type="ECO:0000313" key="3">
    <source>
        <dbReference type="EMBL" id="ELR11102.1"/>
    </source>
</evidence>
<organism evidence="3 4">
    <name type="scientific">Acanthamoeba castellanii (strain ATCC 30010 / Neff)</name>
    <dbReference type="NCBI Taxonomy" id="1257118"/>
    <lineage>
        <taxon>Eukaryota</taxon>
        <taxon>Amoebozoa</taxon>
        <taxon>Discosea</taxon>
        <taxon>Longamoebia</taxon>
        <taxon>Centramoebida</taxon>
        <taxon>Acanthamoebidae</taxon>
        <taxon>Acanthamoeba</taxon>
    </lineage>
</organism>
<feature type="region of interest" description="Disordered" evidence="1">
    <location>
        <begin position="65"/>
        <end position="105"/>
    </location>
</feature>
<reference evidence="3 4" key="1">
    <citation type="journal article" date="2013" name="Genome Biol.">
        <title>Genome of Acanthamoeba castellanii highlights extensive lateral gene transfer and early evolution of tyrosine kinase signaling.</title>
        <authorList>
            <person name="Clarke M."/>
            <person name="Lohan A.J."/>
            <person name="Liu B."/>
            <person name="Lagkouvardos I."/>
            <person name="Roy S."/>
            <person name="Zafar N."/>
            <person name="Bertelli C."/>
            <person name="Schilde C."/>
            <person name="Kianianmomeni A."/>
            <person name="Burglin T.R."/>
            <person name="Frech C."/>
            <person name="Turcotte B."/>
            <person name="Kopec K.O."/>
            <person name="Synnott J.M."/>
            <person name="Choo C."/>
            <person name="Paponov I."/>
            <person name="Finkler A."/>
            <person name="Soon Heng Tan C."/>
            <person name="Hutchins A.P."/>
            <person name="Weinmeier T."/>
            <person name="Rattei T."/>
            <person name="Chu J.S."/>
            <person name="Gimenez G."/>
            <person name="Irimia M."/>
            <person name="Rigden D.J."/>
            <person name="Fitzpatrick D.A."/>
            <person name="Lorenzo-Morales J."/>
            <person name="Bateman A."/>
            <person name="Chiu C.H."/>
            <person name="Tang P."/>
            <person name="Hegemann P."/>
            <person name="Fromm H."/>
            <person name="Raoult D."/>
            <person name="Greub G."/>
            <person name="Miranda-Saavedra D."/>
            <person name="Chen N."/>
            <person name="Nash P."/>
            <person name="Ginger M.L."/>
            <person name="Horn M."/>
            <person name="Schaap P."/>
            <person name="Caler L."/>
            <person name="Loftus B."/>
        </authorList>
    </citation>
    <scope>NUCLEOTIDE SEQUENCE [LARGE SCALE GENOMIC DNA]</scope>
    <source>
        <strain evidence="3 4">Neff</strain>
    </source>
</reference>
<dbReference type="RefSeq" id="XP_004333115.1">
    <property type="nucleotide sequence ID" value="XM_004333067.1"/>
</dbReference>
<dbReference type="Proteomes" id="UP000011083">
    <property type="component" value="Unassembled WGS sequence"/>
</dbReference>
<dbReference type="AlphaFoldDB" id="L8GDK8"/>
<keyword evidence="4" id="KW-1185">Reference proteome</keyword>
<gene>
    <name evidence="3" type="ORF">ACA1_351300</name>
</gene>
<feature type="compositionally biased region" description="Low complexity" evidence="1">
    <location>
        <begin position="66"/>
        <end position="76"/>
    </location>
</feature>
<name>L8GDK8_ACACF</name>
<evidence type="ECO:0000313" key="4">
    <source>
        <dbReference type="Proteomes" id="UP000011083"/>
    </source>
</evidence>
<accession>L8GDK8</accession>
<dbReference type="GeneID" id="14911519"/>
<feature type="signal peptide" evidence="2">
    <location>
        <begin position="1"/>
        <end position="24"/>
    </location>
</feature>
<evidence type="ECO:0000256" key="1">
    <source>
        <dbReference type="SAM" id="MobiDB-lite"/>
    </source>
</evidence>
<keyword evidence="2" id="KW-0732">Signal</keyword>